<name>A0AAV4UFC4_9ARAC</name>
<evidence type="ECO:0000313" key="3">
    <source>
        <dbReference type="Proteomes" id="UP001054837"/>
    </source>
</evidence>
<sequence length="102" mass="11599">MIAKLKEALQHVTNDKTGPHRTDNTTKDGTCTQKGKKRKEKVQFFFFRLCPLSRSSAAVSSSFSPLAENVFVNRGPTWGRSSKQRPVFLRAEKWVLIFLEGK</sequence>
<protein>
    <submittedName>
        <fullName evidence="2">Uncharacterized protein</fullName>
    </submittedName>
</protein>
<feature type="region of interest" description="Disordered" evidence="1">
    <location>
        <begin position="10"/>
        <end position="34"/>
    </location>
</feature>
<dbReference type="Proteomes" id="UP001054837">
    <property type="component" value="Unassembled WGS sequence"/>
</dbReference>
<proteinExistence type="predicted"/>
<organism evidence="2 3">
    <name type="scientific">Caerostris darwini</name>
    <dbReference type="NCBI Taxonomy" id="1538125"/>
    <lineage>
        <taxon>Eukaryota</taxon>
        <taxon>Metazoa</taxon>
        <taxon>Ecdysozoa</taxon>
        <taxon>Arthropoda</taxon>
        <taxon>Chelicerata</taxon>
        <taxon>Arachnida</taxon>
        <taxon>Araneae</taxon>
        <taxon>Araneomorphae</taxon>
        <taxon>Entelegynae</taxon>
        <taxon>Araneoidea</taxon>
        <taxon>Araneidae</taxon>
        <taxon>Caerostris</taxon>
    </lineage>
</organism>
<keyword evidence="3" id="KW-1185">Reference proteome</keyword>
<comment type="caution">
    <text evidence="2">The sequence shown here is derived from an EMBL/GenBank/DDBJ whole genome shotgun (WGS) entry which is preliminary data.</text>
</comment>
<feature type="compositionally biased region" description="Basic and acidic residues" evidence="1">
    <location>
        <begin position="10"/>
        <end position="26"/>
    </location>
</feature>
<dbReference type="EMBL" id="BPLQ01011198">
    <property type="protein sequence ID" value="GIY56420.1"/>
    <property type="molecule type" value="Genomic_DNA"/>
</dbReference>
<evidence type="ECO:0000256" key="1">
    <source>
        <dbReference type="SAM" id="MobiDB-lite"/>
    </source>
</evidence>
<accession>A0AAV4UFC4</accession>
<evidence type="ECO:0000313" key="2">
    <source>
        <dbReference type="EMBL" id="GIY56420.1"/>
    </source>
</evidence>
<reference evidence="2 3" key="1">
    <citation type="submission" date="2021-06" db="EMBL/GenBank/DDBJ databases">
        <title>Caerostris darwini draft genome.</title>
        <authorList>
            <person name="Kono N."/>
            <person name="Arakawa K."/>
        </authorList>
    </citation>
    <scope>NUCLEOTIDE SEQUENCE [LARGE SCALE GENOMIC DNA]</scope>
</reference>
<dbReference type="AlphaFoldDB" id="A0AAV4UFC4"/>
<gene>
    <name evidence="2" type="ORF">CDAR_62611</name>
</gene>